<evidence type="ECO:0000313" key="2">
    <source>
        <dbReference type="EMBL" id="XBQ24043.1"/>
    </source>
</evidence>
<feature type="transmembrane region" description="Helical" evidence="1">
    <location>
        <begin position="119"/>
        <end position="140"/>
    </location>
</feature>
<dbReference type="EMBL" id="CP157804">
    <property type="protein sequence ID" value="XBQ24043.1"/>
    <property type="molecule type" value="Genomic_DNA"/>
</dbReference>
<feature type="transmembrane region" description="Helical" evidence="1">
    <location>
        <begin position="72"/>
        <end position="94"/>
    </location>
</feature>
<dbReference type="KEGG" id="fld:ABNE31_03775"/>
<reference evidence="2" key="1">
    <citation type="submission" date="2024-05" db="EMBL/GenBank/DDBJ databases">
        <title>Draft Genome Sequences of Flagellimonas sp. MMG031 and Marinobacter sp. MMG032 Isolated from the dinoflagellate Symbiodinium pilosum.</title>
        <authorList>
            <person name="Shikuma N.J."/>
            <person name="Farrell M.V."/>
        </authorList>
    </citation>
    <scope>NUCLEOTIDE SEQUENCE</scope>
    <source>
        <strain evidence="2">MMG031</strain>
    </source>
</reference>
<proteinExistence type="predicted"/>
<feature type="transmembrane region" description="Helical" evidence="1">
    <location>
        <begin position="5"/>
        <end position="28"/>
    </location>
</feature>
<keyword evidence="1" id="KW-1133">Transmembrane helix</keyword>
<keyword evidence="1" id="KW-0472">Membrane</keyword>
<dbReference type="AlphaFoldDB" id="A0AAU7N073"/>
<name>A0AAU7N073_9FLAO</name>
<evidence type="ECO:0000256" key="1">
    <source>
        <dbReference type="SAM" id="Phobius"/>
    </source>
</evidence>
<protein>
    <submittedName>
        <fullName evidence="2">Uncharacterized protein</fullName>
    </submittedName>
</protein>
<keyword evidence="1" id="KW-0812">Transmembrane</keyword>
<feature type="transmembrane region" description="Helical" evidence="1">
    <location>
        <begin position="40"/>
        <end position="60"/>
    </location>
</feature>
<sequence length="148" mass="16595">MKSRFYFFACFLIFILVLSLLITGSSILTVPLYEGSSIPMGTPITWMGLIALPLTIYFGVGEFRDPKKRHKLFNQLLTFSVGFAVLWVPVSYLLAGNLSFSFSGAATGFQGGQLAMKLFWGYTYGIAILPVLLLIIHWFLKLINTIRK</sequence>
<dbReference type="RefSeq" id="WP_349352423.1">
    <property type="nucleotide sequence ID" value="NZ_CP157804.1"/>
</dbReference>
<organism evidence="2">
    <name type="scientific">Flagellimonas sp. MMG031</name>
    <dbReference type="NCBI Taxonomy" id="3158549"/>
    <lineage>
        <taxon>Bacteria</taxon>
        <taxon>Pseudomonadati</taxon>
        <taxon>Bacteroidota</taxon>
        <taxon>Flavobacteriia</taxon>
        <taxon>Flavobacteriales</taxon>
        <taxon>Flavobacteriaceae</taxon>
        <taxon>Flagellimonas</taxon>
    </lineage>
</organism>
<gene>
    <name evidence="2" type="ORF">ABNE31_03775</name>
</gene>
<accession>A0AAU7N073</accession>